<feature type="domain" description="DUF1648" evidence="2">
    <location>
        <begin position="11"/>
        <end position="57"/>
    </location>
</feature>
<feature type="transmembrane region" description="Helical" evidence="1">
    <location>
        <begin position="154"/>
        <end position="172"/>
    </location>
</feature>
<dbReference type="PANTHER" id="PTHR37810">
    <property type="entry name" value="IMMUNITY PROTEIN SDPI"/>
    <property type="match status" value="1"/>
</dbReference>
<keyword evidence="1" id="KW-0472">Membrane</keyword>
<feature type="transmembrane region" description="Helical" evidence="1">
    <location>
        <begin position="42"/>
        <end position="62"/>
    </location>
</feature>
<name>A0A3M8B087_9BACL</name>
<dbReference type="PANTHER" id="PTHR37810:SF5">
    <property type="entry name" value="IMMUNITY PROTEIN SDPI"/>
    <property type="match status" value="1"/>
</dbReference>
<accession>A0A3M8B087</accession>
<dbReference type="AlphaFoldDB" id="A0A3M8B087"/>
<feature type="transmembrane region" description="Helical" evidence="1">
    <location>
        <begin position="178"/>
        <end position="200"/>
    </location>
</feature>
<keyword evidence="6" id="KW-1185">Reference proteome</keyword>
<dbReference type="InterPro" id="IPR012867">
    <property type="entry name" value="DUF1648"/>
</dbReference>
<dbReference type="OrthoDB" id="9808690at2"/>
<dbReference type="Proteomes" id="UP000276178">
    <property type="component" value="Unassembled WGS sequence"/>
</dbReference>
<evidence type="ECO:0000259" key="2">
    <source>
        <dbReference type="Pfam" id="PF07853"/>
    </source>
</evidence>
<feature type="transmembrane region" description="Helical" evidence="1">
    <location>
        <begin position="83"/>
        <end position="100"/>
    </location>
</feature>
<evidence type="ECO:0000313" key="6">
    <source>
        <dbReference type="Proteomes" id="UP000317180"/>
    </source>
</evidence>
<dbReference type="PIRSF" id="PIRSF038959">
    <property type="entry name" value="SdpI"/>
    <property type="match status" value="1"/>
</dbReference>
<reference evidence="4 5" key="1">
    <citation type="submission" date="2018-10" db="EMBL/GenBank/DDBJ databases">
        <title>Phylogenomics of Brevibacillus.</title>
        <authorList>
            <person name="Dunlap C."/>
        </authorList>
    </citation>
    <scope>NUCLEOTIDE SEQUENCE [LARGE SCALE GENOMIC DNA]</scope>
    <source>
        <strain evidence="4 5">NRRL NRS 1219</strain>
    </source>
</reference>
<evidence type="ECO:0000256" key="1">
    <source>
        <dbReference type="SAM" id="Phobius"/>
    </source>
</evidence>
<proteinExistence type="predicted"/>
<keyword evidence="1" id="KW-1133">Transmembrane helix</keyword>
<dbReference type="GeneID" id="82811536"/>
<reference evidence="3 6" key="2">
    <citation type="submission" date="2019-06" db="EMBL/GenBank/DDBJ databases">
        <title>Whole genome shotgun sequence of Brevibacillus agri NBRC 15538.</title>
        <authorList>
            <person name="Hosoyama A."/>
            <person name="Uohara A."/>
            <person name="Ohji S."/>
            <person name="Ichikawa N."/>
        </authorList>
    </citation>
    <scope>NUCLEOTIDE SEQUENCE [LARGE SCALE GENOMIC DNA]</scope>
    <source>
        <strain evidence="3 6">NBRC 15538</strain>
    </source>
</reference>
<dbReference type="InterPro" id="IPR025962">
    <property type="entry name" value="SdpI/YhfL"/>
</dbReference>
<evidence type="ECO:0000313" key="4">
    <source>
        <dbReference type="EMBL" id="RNB56742.1"/>
    </source>
</evidence>
<dbReference type="EMBL" id="BJOD01000022">
    <property type="protein sequence ID" value="GED26310.1"/>
    <property type="molecule type" value="Genomic_DNA"/>
</dbReference>
<sequence length="204" mass="22884">MKISRLTILCFLASVVMAVICYPSMPDTMAVHWGINGEPDGFAPKLVGVAFVPIMMVVLFLASRYREQSYQKFASSKDAIMHTLMVALLVIHGLIIGYGYGYMVNMATAATLILGVLFITMGNFMPRFRHNYMIGIRTPWTLASEEVWKKTHQLGSRVFFIGGLLIVLTSFLPAPLHFIVLLFLIVATILVTMGSSYYYAKRRE</sequence>
<keyword evidence="1" id="KW-0812">Transmembrane</keyword>
<dbReference type="Pfam" id="PF07853">
    <property type="entry name" value="DUF1648"/>
    <property type="match status" value="1"/>
</dbReference>
<dbReference type="EMBL" id="RHHN01000027">
    <property type="protein sequence ID" value="RNB56742.1"/>
    <property type="molecule type" value="Genomic_DNA"/>
</dbReference>
<dbReference type="Pfam" id="PF13630">
    <property type="entry name" value="SdpI"/>
    <property type="match status" value="1"/>
</dbReference>
<organism evidence="4 5">
    <name type="scientific">Brevibacillus agri</name>
    <dbReference type="NCBI Taxonomy" id="51101"/>
    <lineage>
        <taxon>Bacteria</taxon>
        <taxon>Bacillati</taxon>
        <taxon>Bacillota</taxon>
        <taxon>Bacilli</taxon>
        <taxon>Bacillales</taxon>
        <taxon>Paenibacillaceae</taxon>
        <taxon>Brevibacillus</taxon>
    </lineage>
</organism>
<comment type="caution">
    <text evidence="4">The sequence shown here is derived from an EMBL/GenBank/DDBJ whole genome shotgun (WGS) entry which is preliminary data.</text>
</comment>
<dbReference type="RefSeq" id="WP_005828738.1">
    <property type="nucleotide sequence ID" value="NZ_BJOD01000022.1"/>
</dbReference>
<dbReference type="InterPro" id="IPR026272">
    <property type="entry name" value="SdpI"/>
</dbReference>
<gene>
    <name evidence="3" type="ORF">BAG01nite_24120</name>
    <name evidence="4" type="ORF">EB820_08805</name>
</gene>
<dbReference type="Proteomes" id="UP000317180">
    <property type="component" value="Unassembled WGS sequence"/>
</dbReference>
<dbReference type="GO" id="GO:0009636">
    <property type="term" value="P:response to toxic substance"/>
    <property type="evidence" value="ECO:0007669"/>
    <property type="project" value="TreeGrafter"/>
</dbReference>
<evidence type="ECO:0000313" key="5">
    <source>
        <dbReference type="Proteomes" id="UP000276178"/>
    </source>
</evidence>
<protein>
    <submittedName>
        <fullName evidence="3">Immunity protein SdpI</fullName>
    </submittedName>
    <submittedName>
        <fullName evidence="4">SdpI family protein</fullName>
    </submittedName>
</protein>
<feature type="transmembrane region" description="Helical" evidence="1">
    <location>
        <begin position="106"/>
        <end position="125"/>
    </location>
</feature>
<evidence type="ECO:0000313" key="3">
    <source>
        <dbReference type="EMBL" id="GED26310.1"/>
    </source>
</evidence>